<evidence type="ECO:0000259" key="8">
    <source>
        <dbReference type="Pfam" id="PF13886"/>
    </source>
</evidence>
<proteinExistence type="inferred from homology"/>
<feature type="domain" description="TM7S3/TM198-like" evidence="8">
    <location>
        <begin position="112"/>
        <end position="319"/>
    </location>
</feature>
<organism evidence="9">
    <name type="scientific">Medioppia subpectinata</name>
    <dbReference type="NCBI Taxonomy" id="1979941"/>
    <lineage>
        <taxon>Eukaryota</taxon>
        <taxon>Metazoa</taxon>
        <taxon>Ecdysozoa</taxon>
        <taxon>Arthropoda</taxon>
        <taxon>Chelicerata</taxon>
        <taxon>Arachnida</taxon>
        <taxon>Acari</taxon>
        <taxon>Acariformes</taxon>
        <taxon>Sarcoptiformes</taxon>
        <taxon>Oribatida</taxon>
        <taxon>Brachypylina</taxon>
        <taxon>Oppioidea</taxon>
        <taxon>Oppiidae</taxon>
        <taxon>Medioppia</taxon>
    </lineage>
</organism>
<evidence type="ECO:0000256" key="7">
    <source>
        <dbReference type="SAM" id="Phobius"/>
    </source>
</evidence>
<evidence type="ECO:0000256" key="5">
    <source>
        <dbReference type="ARBA" id="ARBA00023136"/>
    </source>
</evidence>
<dbReference type="GO" id="GO:0005886">
    <property type="term" value="C:plasma membrane"/>
    <property type="evidence" value="ECO:0007669"/>
    <property type="project" value="TreeGrafter"/>
</dbReference>
<dbReference type="Pfam" id="PF13886">
    <property type="entry name" value="TM7S3_TM198"/>
    <property type="match status" value="1"/>
</dbReference>
<accession>A0A7R9KEX5</accession>
<feature type="transmembrane region" description="Helical" evidence="7">
    <location>
        <begin position="106"/>
        <end position="126"/>
    </location>
</feature>
<evidence type="ECO:0000256" key="2">
    <source>
        <dbReference type="ARBA" id="ARBA00006244"/>
    </source>
</evidence>
<dbReference type="EMBL" id="OC855369">
    <property type="protein sequence ID" value="CAD7621867.1"/>
    <property type="molecule type" value="Genomic_DNA"/>
</dbReference>
<evidence type="ECO:0000313" key="10">
    <source>
        <dbReference type="Proteomes" id="UP000759131"/>
    </source>
</evidence>
<dbReference type="Proteomes" id="UP000759131">
    <property type="component" value="Unassembled WGS sequence"/>
</dbReference>
<feature type="transmembrane region" description="Helical" evidence="7">
    <location>
        <begin position="187"/>
        <end position="207"/>
    </location>
</feature>
<dbReference type="PANTHER" id="PTHR31247">
    <property type="entry name" value="TRANSMEMBRANE PROTEIN 198 FAMILY MEMBER"/>
    <property type="match status" value="1"/>
</dbReference>
<evidence type="ECO:0000256" key="1">
    <source>
        <dbReference type="ARBA" id="ARBA00004141"/>
    </source>
</evidence>
<dbReference type="PANTHER" id="PTHR31247:SF5">
    <property type="entry name" value="DUF4203 DOMAIN-CONTAINING PROTEIN"/>
    <property type="match status" value="1"/>
</dbReference>
<feature type="transmembrane region" description="Helical" evidence="7">
    <location>
        <begin position="298"/>
        <end position="319"/>
    </location>
</feature>
<keyword evidence="4 7" id="KW-1133">Transmembrane helix</keyword>
<comment type="subcellular location">
    <subcellularLocation>
        <location evidence="1">Membrane</location>
        <topology evidence="1">Multi-pass membrane protein</topology>
    </subcellularLocation>
</comment>
<dbReference type="AlphaFoldDB" id="A0A7R9KEX5"/>
<dbReference type="InterPro" id="IPR025256">
    <property type="entry name" value="TM7S3/TM198-like_dom"/>
</dbReference>
<feature type="transmembrane region" description="Helical" evidence="7">
    <location>
        <begin position="162"/>
        <end position="181"/>
    </location>
</feature>
<keyword evidence="10" id="KW-1185">Reference proteome</keyword>
<evidence type="ECO:0000313" key="9">
    <source>
        <dbReference type="EMBL" id="CAD7621867.1"/>
    </source>
</evidence>
<keyword evidence="3 7" id="KW-0812">Transmembrane</keyword>
<comment type="similarity">
    <text evidence="2">Belongs to the TMEM198 family.</text>
</comment>
<reference evidence="9" key="1">
    <citation type="submission" date="2020-11" db="EMBL/GenBank/DDBJ databases">
        <authorList>
            <person name="Tran Van P."/>
        </authorList>
    </citation>
    <scope>NUCLEOTIDE SEQUENCE</scope>
</reference>
<dbReference type="InterPro" id="IPR040236">
    <property type="entry name" value="TMEM198"/>
</dbReference>
<keyword evidence="5 7" id="KW-0472">Membrane</keyword>
<feature type="transmembrane region" description="Helical" evidence="7">
    <location>
        <begin position="219"/>
        <end position="240"/>
    </location>
</feature>
<evidence type="ECO:0000256" key="3">
    <source>
        <dbReference type="ARBA" id="ARBA00022692"/>
    </source>
</evidence>
<dbReference type="OrthoDB" id="115781at2759"/>
<gene>
    <name evidence="9" type="ORF">OSB1V03_LOCUS2337</name>
</gene>
<protein>
    <recommendedName>
        <fullName evidence="6">Transmembrane protein 198</fullName>
    </recommendedName>
</protein>
<sequence>MTNGTISAVNTRMDTLLPNTSYTNTRQTNITSFVTNTSIITAQSNSTATINTTMSYISIPSTSTTTESVITAGDELAKNVTPMLGTIETIVPLDDRCYSTPDDYELIQSVICSTLIVLGIVYLLYGYRCFKAIMFLTGFAFGTTIIYMICTAENLLPVYGNVSVSLVAGLLFGLITVLVVYVGLFMLGFHLGLIFTCATLIVIYLLSPYIDSIEPPNSVWILFAIFMSLGLTGACATLYFQKGCTIMATVLYGSSLTLICLDYFIENFKLVYWFRDKLRDGQSFYDTIGMTRNTNLCLVSWILLALWPVSVVLGLLVQWCCTSRGVNYENDYNYGVVTSTTAAAAVGQTSAHRLRREEQKLEQRQRKYRYLYQVRTAHGDVISQHYIQSLHKKKVCPPDDSLTYNSDLSTHLTIIPSDSRTTTMSVA</sequence>
<name>A0A7R9KEX5_9ACAR</name>
<evidence type="ECO:0000256" key="6">
    <source>
        <dbReference type="ARBA" id="ARBA00049737"/>
    </source>
</evidence>
<dbReference type="EMBL" id="CAJPIZ010000794">
    <property type="protein sequence ID" value="CAG2102297.1"/>
    <property type="molecule type" value="Genomic_DNA"/>
</dbReference>
<feature type="transmembrane region" description="Helical" evidence="7">
    <location>
        <begin position="132"/>
        <end position="150"/>
    </location>
</feature>
<evidence type="ECO:0000256" key="4">
    <source>
        <dbReference type="ARBA" id="ARBA00022989"/>
    </source>
</evidence>